<dbReference type="Pfam" id="PF13683">
    <property type="entry name" value="rve_3"/>
    <property type="match status" value="1"/>
</dbReference>
<dbReference type="AlphaFoldDB" id="A0A1H5XDP6"/>
<evidence type="ECO:0000313" key="2">
    <source>
        <dbReference type="EMBL" id="SEG09585.1"/>
    </source>
</evidence>
<organism evidence="2 3">
    <name type="scientific">Thalassococcus halodurans</name>
    <dbReference type="NCBI Taxonomy" id="373675"/>
    <lineage>
        <taxon>Bacteria</taxon>
        <taxon>Pseudomonadati</taxon>
        <taxon>Pseudomonadota</taxon>
        <taxon>Alphaproteobacteria</taxon>
        <taxon>Rhodobacterales</taxon>
        <taxon>Roseobacteraceae</taxon>
        <taxon>Thalassococcus</taxon>
    </lineage>
</organism>
<dbReference type="GO" id="GO:0003676">
    <property type="term" value="F:nucleic acid binding"/>
    <property type="evidence" value="ECO:0007669"/>
    <property type="project" value="InterPro"/>
</dbReference>
<dbReference type="InterPro" id="IPR012337">
    <property type="entry name" value="RNaseH-like_sf"/>
</dbReference>
<sequence>MAVLRWCQATRIDWHYIAPGKPMQNAILESPNGRFRDERLNETLFSSLAEARDKINAWKEDYNLIRPHSSLGNLTPQEFAMKSKLETRAS</sequence>
<feature type="domain" description="Integrase catalytic" evidence="1">
    <location>
        <begin position="1"/>
        <end position="84"/>
    </location>
</feature>
<evidence type="ECO:0000313" key="3">
    <source>
        <dbReference type="Proteomes" id="UP000236752"/>
    </source>
</evidence>
<dbReference type="Proteomes" id="UP000236752">
    <property type="component" value="Unassembled WGS sequence"/>
</dbReference>
<protein>
    <submittedName>
        <fullName evidence="2">Integrase core domain-containing protein</fullName>
    </submittedName>
</protein>
<proteinExistence type="predicted"/>
<gene>
    <name evidence="2" type="ORF">SAMN04488045_1827</name>
</gene>
<dbReference type="PROSITE" id="PS50994">
    <property type="entry name" value="INTEGRASE"/>
    <property type="match status" value="1"/>
</dbReference>
<dbReference type="EMBL" id="FNUZ01000002">
    <property type="protein sequence ID" value="SEG09585.1"/>
    <property type="molecule type" value="Genomic_DNA"/>
</dbReference>
<name>A0A1H5XDP6_9RHOB</name>
<dbReference type="InterPro" id="IPR001584">
    <property type="entry name" value="Integrase_cat-core"/>
</dbReference>
<dbReference type="SUPFAM" id="SSF53098">
    <property type="entry name" value="Ribonuclease H-like"/>
    <property type="match status" value="1"/>
</dbReference>
<accession>A0A1H5XDP6</accession>
<keyword evidence="3" id="KW-1185">Reference proteome</keyword>
<dbReference type="PANTHER" id="PTHR47515">
    <property type="entry name" value="LOW CALCIUM RESPONSE LOCUS PROTEIN T"/>
    <property type="match status" value="1"/>
</dbReference>
<dbReference type="GO" id="GO:0015074">
    <property type="term" value="P:DNA integration"/>
    <property type="evidence" value="ECO:0007669"/>
    <property type="project" value="InterPro"/>
</dbReference>
<evidence type="ECO:0000259" key="1">
    <source>
        <dbReference type="PROSITE" id="PS50994"/>
    </source>
</evidence>
<dbReference type="InterPro" id="IPR036397">
    <property type="entry name" value="RNaseH_sf"/>
</dbReference>
<dbReference type="PANTHER" id="PTHR47515:SF1">
    <property type="entry name" value="BLR2054 PROTEIN"/>
    <property type="match status" value="1"/>
</dbReference>
<dbReference type="Gene3D" id="3.30.420.10">
    <property type="entry name" value="Ribonuclease H-like superfamily/Ribonuclease H"/>
    <property type="match status" value="1"/>
</dbReference>
<reference evidence="2 3" key="1">
    <citation type="submission" date="2016-10" db="EMBL/GenBank/DDBJ databases">
        <authorList>
            <person name="de Groot N.N."/>
        </authorList>
    </citation>
    <scope>NUCLEOTIDE SEQUENCE [LARGE SCALE GENOMIC DNA]</scope>
    <source>
        <strain evidence="2 3">DSM 26915</strain>
    </source>
</reference>